<sequence>MKNAVAFEWKRPPWQLGLVGLLLGFLVLIVPAIHWQPVPVNYQKYNYWPVTVTSEKRMVQHWLEEGAQTYSPTATKAVKPYNLADTRRQGRHYQVMVKAYRRGDYLTVDRQIIKALSEGVTDGLRWYDGDMAMLVLEGQANLSLHSAAALRAPYEYLVAHKVNRLPVLGLQSGAGQAITAQLEKSTFFLVLLAVLVLMLGLTYTQEASNGTAQFMRTIPESDLKLALAKFVPLLAWFNLAVVGAVILAMTFFALWPDQNFGSLLVPYIYNWHGEIFAMALWQFLGLEWLALNVWAFFLSGLAYLLSMGLRRPVALCFVLAVVTFARQLGLLNLVPLTWQDFVPAKYTLLPDMLARQVTFVNQKPWQWLLLFLGFGVLAWGLAAGAIWLRDHRRSRTKGGRANA</sequence>
<dbReference type="RefSeq" id="WP_204119022.1">
    <property type="nucleotide sequence ID" value="NZ_BOLV01000010.1"/>
</dbReference>
<reference evidence="3" key="1">
    <citation type="journal article" date="2019" name="Int. J. Syst. Evol. Microbiol.">
        <title>The Global Catalogue of Microorganisms (GCM) 10K type strain sequencing project: providing services to taxonomists for standard genome sequencing and annotation.</title>
        <authorList>
            <consortium name="The Broad Institute Genomics Platform"/>
            <consortium name="The Broad Institute Genome Sequencing Center for Infectious Disease"/>
            <person name="Wu L."/>
            <person name="Ma J."/>
        </authorList>
    </citation>
    <scope>NUCLEOTIDE SEQUENCE [LARGE SCALE GENOMIC DNA]</scope>
    <source>
        <strain evidence="3">CCM 9110</strain>
    </source>
</reference>
<gene>
    <name evidence="2" type="ORF">ACFQ41_01100</name>
</gene>
<evidence type="ECO:0008006" key="4">
    <source>
        <dbReference type="Google" id="ProtNLM"/>
    </source>
</evidence>
<comment type="caution">
    <text evidence="2">The sequence shown here is derived from an EMBL/GenBank/DDBJ whole genome shotgun (WGS) entry which is preliminary data.</text>
</comment>
<keyword evidence="1" id="KW-0812">Transmembrane</keyword>
<keyword evidence="1" id="KW-0472">Membrane</keyword>
<keyword evidence="3" id="KW-1185">Reference proteome</keyword>
<feature type="transmembrane region" description="Helical" evidence="1">
    <location>
        <begin position="365"/>
        <end position="388"/>
    </location>
</feature>
<evidence type="ECO:0000313" key="3">
    <source>
        <dbReference type="Proteomes" id="UP001597199"/>
    </source>
</evidence>
<protein>
    <recommendedName>
        <fullName evidence="4">ABC transporter permease</fullName>
    </recommendedName>
</protein>
<organism evidence="2 3">
    <name type="scientific">Lacticaseibacillus suilingensis</name>
    <dbReference type="NCBI Taxonomy" id="2799577"/>
    <lineage>
        <taxon>Bacteria</taxon>
        <taxon>Bacillati</taxon>
        <taxon>Bacillota</taxon>
        <taxon>Bacilli</taxon>
        <taxon>Lactobacillales</taxon>
        <taxon>Lactobacillaceae</taxon>
        <taxon>Lacticaseibacillus</taxon>
    </lineage>
</organism>
<feature type="transmembrane region" description="Helical" evidence="1">
    <location>
        <begin position="225"/>
        <end position="255"/>
    </location>
</feature>
<name>A0ABW4BCD5_9LACO</name>
<feature type="transmembrane region" description="Helical" evidence="1">
    <location>
        <begin position="186"/>
        <end position="204"/>
    </location>
</feature>
<feature type="transmembrane region" description="Helical" evidence="1">
    <location>
        <begin position="275"/>
        <end position="305"/>
    </location>
</feature>
<feature type="transmembrane region" description="Helical" evidence="1">
    <location>
        <begin position="312"/>
        <end position="334"/>
    </location>
</feature>
<dbReference type="EMBL" id="JBHTOA010000011">
    <property type="protein sequence ID" value="MFD1397901.1"/>
    <property type="molecule type" value="Genomic_DNA"/>
</dbReference>
<evidence type="ECO:0000313" key="2">
    <source>
        <dbReference type="EMBL" id="MFD1397901.1"/>
    </source>
</evidence>
<evidence type="ECO:0000256" key="1">
    <source>
        <dbReference type="SAM" id="Phobius"/>
    </source>
</evidence>
<proteinExistence type="predicted"/>
<dbReference type="Proteomes" id="UP001597199">
    <property type="component" value="Unassembled WGS sequence"/>
</dbReference>
<accession>A0ABW4BCD5</accession>
<keyword evidence="1" id="KW-1133">Transmembrane helix</keyword>